<accession>A0A2U3QHS3</accession>
<dbReference type="Gene3D" id="3.40.140.20">
    <property type="match status" value="2"/>
</dbReference>
<keyword evidence="2" id="KW-1185">Reference proteome</keyword>
<organism evidence="1 2">
    <name type="scientific">Candidatus Sulfobium mesophilum</name>
    <dbReference type="NCBI Taxonomy" id="2016548"/>
    <lineage>
        <taxon>Bacteria</taxon>
        <taxon>Pseudomonadati</taxon>
        <taxon>Nitrospirota</taxon>
        <taxon>Nitrospiria</taxon>
        <taxon>Nitrospirales</taxon>
        <taxon>Nitrospiraceae</taxon>
        <taxon>Candidatus Sulfobium</taxon>
    </lineage>
</organism>
<dbReference type="AlphaFoldDB" id="A0A2U3QHS3"/>
<dbReference type="InterPro" id="IPR002695">
    <property type="entry name" value="PurH-like"/>
</dbReference>
<dbReference type="GO" id="GO:0004643">
    <property type="term" value="F:phosphoribosylaminoimidazolecarboxamide formyltransferase activity"/>
    <property type="evidence" value="ECO:0007669"/>
    <property type="project" value="InterPro"/>
</dbReference>
<dbReference type="InterPro" id="IPR016193">
    <property type="entry name" value="Cytidine_deaminase-like"/>
</dbReference>
<dbReference type="GO" id="GO:0006189">
    <property type="term" value="P:'de novo' IMP biosynthetic process"/>
    <property type="evidence" value="ECO:0007669"/>
    <property type="project" value="TreeGrafter"/>
</dbReference>
<dbReference type="EMBL" id="OUUY01000086">
    <property type="protein sequence ID" value="SPQ00964.1"/>
    <property type="molecule type" value="Genomic_DNA"/>
</dbReference>
<dbReference type="SUPFAM" id="SSF53927">
    <property type="entry name" value="Cytidine deaminase-like"/>
    <property type="match status" value="1"/>
</dbReference>
<dbReference type="PIRSF" id="PIRSF000414">
    <property type="entry name" value="AICARFT_IMPCHas"/>
    <property type="match status" value="1"/>
</dbReference>
<dbReference type="Proteomes" id="UP000245125">
    <property type="component" value="Unassembled WGS sequence"/>
</dbReference>
<dbReference type="GO" id="GO:0003937">
    <property type="term" value="F:IMP cyclohydrolase activity"/>
    <property type="evidence" value="ECO:0007669"/>
    <property type="project" value="InterPro"/>
</dbReference>
<dbReference type="InterPro" id="IPR024051">
    <property type="entry name" value="AICAR_Tfase_dup_dom_sf"/>
</dbReference>
<protein>
    <submittedName>
        <fullName evidence="1">AICARFT/IMPCHase bienzyme</fullName>
    </submittedName>
</protein>
<evidence type="ECO:0000313" key="2">
    <source>
        <dbReference type="Proteomes" id="UP000245125"/>
    </source>
</evidence>
<dbReference type="OrthoDB" id="9802065at2"/>
<dbReference type="GO" id="GO:0005829">
    <property type="term" value="C:cytosol"/>
    <property type="evidence" value="ECO:0007669"/>
    <property type="project" value="TreeGrafter"/>
</dbReference>
<proteinExistence type="predicted"/>
<sequence>MSDLKKMYKTIMDDNFPDQMTIKFGDQTLVYRKRAWKIPDEKSGELIEKGLRYGENPDQQAALFELVNGNLVLGDCSYISPGNGLVSSITEEDMIQAGKHPGKTNLTDLDNALNILKFLSAGPAATIMKHNNPCGVAYGKNVSEAYDKANMADRIAAFGGCLVVNRAMDKTCAEMVSGNYLEVVGAPDFEDGVVEILAKRKNLRIVRIKKIDNLEKHRTLRFVDFKSLIDGGIIVQQSPINRIRTKEDFLSAKAVYKGKEYAIERQPTEGDYADMLFGWNVEQGVTSNSVLFVKDGVTVGIGTGEQDRVGVAEIAVFKAYTKYADGLCFRKHGVPYKTFELEASQGMRDAKALKEIDEKTRDDRGGLIGSTMVSDAFFPFRDGVDVGIKEGISAIVHPGGSDRDFESIEACNQADPKVTMVFTGQRAFKH</sequence>
<reference evidence="2" key="1">
    <citation type="submission" date="2018-03" db="EMBL/GenBank/DDBJ databases">
        <authorList>
            <person name="Zecchin S."/>
        </authorList>
    </citation>
    <scope>NUCLEOTIDE SEQUENCE [LARGE SCALE GENOMIC DNA]</scope>
</reference>
<name>A0A2U3QHS3_9BACT</name>
<dbReference type="Pfam" id="PF01808">
    <property type="entry name" value="AICARFT_IMPCHas"/>
    <property type="match status" value="1"/>
</dbReference>
<dbReference type="SMART" id="SM00798">
    <property type="entry name" value="AICARFT_IMPCHas"/>
    <property type="match status" value="1"/>
</dbReference>
<dbReference type="PANTHER" id="PTHR11692:SF0">
    <property type="entry name" value="BIFUNCTIONAL PURINE BIOSYNTHESIS PROTEIN ATIC"/>
    <property type="match status" value="1"/>
</dbReference>
<gene>
    <name evidence="1" type="ORF">NBG4_40004</name>
</gene>
<evidence type="ECO:0000313" key="1">
    <source>
        <dbReference type="EMBL" id="SPQ00964.1"/>
    </source>
</evidence>
<dbReference type="PANTHER" id="PTHR11692">
    <property type="entry name" value="BIFUNCTIONAL PURINE BIOSYNTHESIS PROTEIN PURH"/>
    <property type="match status" value="1"/>
</dbReference>